<evidence type="ECO:0000313" key="3">
    <source>
        <dbReference type="Proteomes" id="UP000026960"/>
    </source>
</evidence>
<dbReference type="Gramene" id="OBART11G11990.1">
    <property type="protein sequence ID" value="OBART11G11990.1"/>
    <property type="gene ID" value="OBART11G11990"/>
</dbReference>
<dbReference type="AlphaFoldDB" id="A0A0D3HLC8"/>
<dbReference type="InterPro" id="IPR002156">
    <property type="entry name" value="RNaseH_domain"/>
</dbReference>
<evidence type="ECO:0000313" key="2">
    <source>
        <dbReference type="EnsemblPlants" id="OBART11G11990.1"/>
    </source>
</evidence>
<dbReference type="Pfam" id="PF13456">
    <property type="entry name" value="RVT_3"/>
    <property type="match status" value="1"/>
</dbReference>
<proteinExistence type="predicted"/>
<protein>
    <recommendedName>
        <fullName evidence="1">RNase H type-1 domain-containing protein</fullName>
    </recommendedName>
</protein>
<feature type="domain" description="RNase H type-1" evidence="1">
    <location>
        <begin position="1"/>
        <end position="69"/>
    </location>
</feature>
<reference evidence="2" key="1">
    <citation type="journal article" date="2009" name="Rice">
        <title>De Novo Next Generation Sequencing of Plant Genomes.</title>
        <authorList>
            <person name="Rounsley S."/>
            <person name="Marri P.R."/>
            <person name="Yu Y."/>
            <person name="He R."/>
            <person name="Sisneros N."/>
            <person name="Goicoechea J.L."/>
            <person name="Lee S.J."/>
            <person name="Angelova A."/>
            <person name="Kudrna D."/>
            <person name="Luo M."/>
            <person name="Affourtit J."/>
            <person name="Desany B."/>
            <person name="Knight J."/>
            <person name="Niazi F."/>
            <person name="Egholm M."/>
            <person name="Wing R.A."/>
        </authorList>
    </citation>
    <scope>NUCLEOTIDE SEQUENCE [LARGE SCALE GENOMIC DNA]</scope>
    <source>
        <strain evidence="2">cv. IRGC 105608</strain>
    </source>
</reference>
<dbReference type="Proteomes" id="UP000026960">
    <property type="component" value="Chromosome 11"/>
</dbReference>
<keyword evidence="3" id="KW-1185">Reference proteome</keyword>
<dbReference type="STRING" id="65489.A0A0D3HLC8"/>
<evidence type="ECO:0000259" key="1">
    <source>
        <dbReference type="Pfam" id="PF13456"/>
    </source>
</evidence>
<dbReference type="GO" id="GO:0004523">
    <property type="term" value="F:RNA-DNA hybrid ribonuclease activity"/>
    <property type="evidence" value="ECO:0007669"/>
    <property type="project" value="InterPro"/>
</dbReference>
<dbReference type="EnsemblPlants" id="OBART11G11990.1">
    <property type="protein sequence ID" value="OBART11G11990.1"/>
    <property type="gene ID" value="OBART11G11990"/>
</dbReference>
<dbReference type="GO" id="GO:0003676">
    <property type="term" value="F:nucleic acid binding"/>
    <property type="evidence" value="ECO:0007669"/>
    <property type="project" value="InterPro"/>
</dbReference>
<sequence length="145" mass="17246">MKLAAEWIRKPIILESDYVTVIGRMTAEDERSRWTFLIRSAKAVIRSLQEVRIQHRKGECNRVAHELGQLAKRTAHCAVWRDHVPSCVMQLPRIERRTNFDDKGIKNMQQDLYNFIYRECCHEKGRFFTREKPLAMNDDFKSLHD</sequence>
<reference evidence="2" key="2">
    <citation type="submission" date="2015-03" db="UniProtKB">
        <authorList>
            <consortium name="EnsemblPlants"/>
        </authorList>
    </citation>
    <scope>IDENTIFICATION</scope>
</reference>
<name>A0A0D3HLC8_9ORYZ</name>
<dbReference type="PaxDb" id="65489-OBART11G11990.1"/>
<dbReference type="HOGENOM" id="CLU_1789857_0_0_1"/>
<accession>A0A0D3HLC8</accession>
<organism evidence="2">
    <name type="scientific">Oryza barthii</name>
    <dbReference type="NCBI Taxonomy" id="65489"/>
    <lineage>
        <taxon>Eukaryota</taxon>
        <taxon>Viridiplantae</taxon>
        <taxon>Streptophyta</taxon>
        <taxon>Embryophyta</taxon>
        <taxon>Tracheophyta</taxon>
        <taxon>Spermatophyta</taxon>
        <taxon>Magnoliopsida</taxon>
        <taxon>Liliopsida</taxon>
        <taxon>Poales</taxon>
        <taxon>Poaceae</taxon>
        <taxon>BOP clade</taxon>
        <taxon>Oryzoideae</taxon>
        <taxon>Oryzeae</taxon>
        <taxon>Oryzinae</taxon>
        <taxon>Oryza</taxon>
    </lineage>
</organism>